<gene>
    <name evidence="1" type="ORF">ACFSKV_01660</name>
</gene>
<dbReference type="EMBL" id="JBHUIV010000004">
    <property type="protein sequence ID" value="MFD2200253.1"/>
    <property type="molecule type" value="Genomic_DNA"/>
</dbReference>
<reference evidence="2" key="1">
    <citation type="journal article" date="2019" name="Int. J. Syst. Evol. Microbiol.">
        <title>The Global Catalogue of Microorganisms (GCM) 10K type strain sequencing project: providing services to taxonomists for standard genome sequencing and annotation.</title>
        <authorList>
            <consortium name="The Broad Institute Genomics Platform"/>
            <consortium name="The Broad Institute Genome Sequencing Center for Infectious Disease"/>
            <person name="Wu L."/>
            <person name="Ma J."/>
        </authorList>
    </citation>
    <scope>NUCLEOTIDE SEQUENCE [LARGE SCALE GENOMIC DNA]</scope>
    <source>
        <strain evidence="2">KCTC 19812</strain>
    </source>
</reference>
<accession>A0ABW5B5K9</accession>
<comment type="caution">
    <text evidence="1">The sequence shown here is derived from an EMBL/GenBank/DDBJ whole genome shotgun (WGS) entry which is preliminary data.</text>
</comment>
<evidence type="ECO:0008006" key="3">
    <source>
        <dbReference type="Google" id="ProtNLM"/>
    </source>
</evidence>
<organism evidence="1 2">
    <name type="scientific">Shivajiella indica</name>
    <dbReference type="NCBI Taxonomy" id="872115"/>
    <lineage>
        <taxon>Bacteria</taxon>
        <taxon>Pseudomonadati</taxon>
        <taxon>Bacteroidota</taxon>
        <taxon>Cytophagia</taxon>
        <taxon>Cytophagales</taxon>
        <taxon>Cyclobacteriaceae</taxon>
        <taxon>Shivajiella</taxon>
    </lineage>
</organism>
<keyword evidence="2" id="KW-1185">Reference proteome</keyword>
<evidence type="ECO:0000313" key="2">
    <source>
        <dbReference type="Proteomes" id="UP001597414"/>
    </source>
</evidence>
<dbReference type="Proteomes" id="UP001597414">
    <property type="component" value="Unassembled WGS sequence"/>
</dbReference>
<proteinExistence type="predicted"/>
<dbReference type="RefSeq" id="WP_380799868.1">
    <property type="nucleotide sequence ID" value="NZ_JBHUIV010000004.1"/>
</dbReference>
<protein>
    <recommendedName>
        <fullName evidence="3">DUF3575 domain-containing protein</fullName>
    </recommendedName>
</protein>
<sequence>MKTISLFPLLFLVLFGVYGQDSIPKKDLKNTVRLNMSSPLLFGDRFLALGYERVLNEKRSFSINVGRFSLPELRRINTEEFEVLDNRTVKESGFHIVGDYRFYLLKENKHKAPRGVYIGPYAMYNYLNRDVRWNVVYDEVTSNMDFNLRLNNTIVGFQLGYQFIFWKRFTLDLVLAGPGYGWYDLKTNIKTDLDPEQQQAFFDALNEAISGRVPGFEGIIEPGEIKRTGGFKTTNFGFRYVANFGFRF</sequence>
<evidence type="ECO:0000313" key="1">
    <source>
        <dbReference type="EMBL" id="MFD2200253.1"/>
    </source>
</evidence>
<name>A0ABW5B5K9_9BACT</name>